<sequence>MAQRILVSKRIIVSILSIGERQLSNLVKDGVAIKVEDRYDLILTVKNYLSCKGTVSSYGLEEVDAITLGNLFGVSDRTIRELAQKDILKKSENGSYLKDECIKNYIEYLTEKMDKNSLAREEELKRKTADRQLKELKLQEQAKELHRTETVAKAITNMITVFKTKALTLPSKLAGRVTIENDIKVVEQILKDGVYELLRELSEWRIEDDGTNQ</sequence>
<name>A0A414PRF3_FUSMR</name>
<reference evidence="1 2" key="1">
    <citation type="submission" date="2018-08" db="EMBL/GenBank/DDBJ databases">
        <title>A genome reference for cultivated species of the human gut microbiota.</title>
        <authorList>
            <person name="Zou Y."/>
            <person name="Xue W."/>
            <person name="Luo G."/>
        </authorList>
    </citation>
    <scope>NUCLEOTIDE SEQUENCE [LARGE SCALE GENOMIC DNA]</scope>
    <source>
        <strain evidence="1 2">AM25-1</strain>
    </source>
</reference>
<dbReference type="RefSeq" id="WP_118234548.1">
    <property type="nucleotide sequence ID" value="NZ_CAEUHP010000001.1"/>
</dbReference>
<accession>A0A414PRF3</accession>
<evidence type="ECO:0000313" key="2">
    <source>
        <dbReference type="Proteomes" id="UP000284676"/>
    </source>
</evidence>
<comment type="caution">
    <text evidence="1">The sequence shown here is derived from an EMBL/GenBank/DDBJ whole genome shotgun (WGS) entry which is preliminary data.</text>
</comment>
<dbReference type="AlphaFoldDB" id="A0A414PRF3"/>
<proteinExistence type="predicted"/>
<evidence type="ECO:0000313" key="1">
    <source>
        <dbReference type="EMBL" id="RHF71090.1"/>
    </source>
</evidence>
<organism evidence="1 2">
    <name type="scientific">Fusobacterium mortiferum</name>
    <dbReference type="NCBI Taxonomy" id="850"/>
    <lineage>
        <taxon>Bacteria</taxon>
        <taxon>Fusobacteriati</taxon>
        <taxon>Fusobacteriota</taxon>
        <taxon>Fusobacteriia</taxon>
        <taxon>Fusobacteriales</taxon>
        <taxon>Fusobacteriaceae</taxon>
        <taxon>Fusobacterium</taxon>
    </lineage>
</organism>
<evidence type="ECO:0008006" key="3">
    <source>
        <dbReference type="Google" id="ProtNLM"/>
    </source>
</evidence>
<protein>
    <recommendedName>
        <fullName evidence="3">DNA packaging protein</fullName>
    </recommendedName>
</protein>
<dbReference type="Proteomes" id="UP000284676">
    <property type="component" value="Unassembled WGS sequence"/>
</dbReference>
<gene>
    <name evidence="1" type="ORF">DW663_09230</name>
</gene>
<dbReference type="EMBL" id="QRHL01000018">
    <property type="protein sequence ID" value="RHF71090.1"/>
    <property type="molecule type" value="Genomic_DNA"/>
</dbReference>